<keyword evidence="4" id="KW-0677">Repeat</keyword>
<evidence type="ECO:0000256" key="6">
    <source>
        <dbReference type="SAM" id="MobiDB-lite"/>
    </source>
</evidence>
<keyword evidence="5" id="KW-0325">Glycoprotein</keyword>
<dbReference type="PRINTS" id="PR00453">
    <property type="entry name" value="VWFADOMAIN"/>
</dbReference>
<evidence type="ECO:0000256" key="4">
    <source>
        <dbReference type="ARBA" id="ARBA00022737"/>
    </source>
</evidence>
<dbReference type="PANTHER" id="PTHR24020:SF84">
    <property type="entry name" value="VWFA DOMAIN-CONTAINING PROTEIN"/>
    <property type="match status" value="1"/>
</dbReference>
<accession>A0A8C4N3E4</accession>
<dbReference type="InterPro" id="IPR036465">
    <property type="entry name" value="vWFA_dom_sf"/>
</dbReference>
<evidence type="ECO:0000259" key="7">
    <source>
        <dbReference type="PROSITE" id="PS50234"/>
    </source>
</evidence>
<dbReference type="InterPro" id="IPR002035">
    <property type="entry name" value="VWF_A"/>
</dbReference>
<dbReference type="Ensembl" id="ENSEBUT00000000989.1">
    <property type="protein sequence ID" value="ENSEBUP00000000683.1"/>
    <property type="gene ID" value="ENSEBUG00000000776.1"/>
</dbReference>
<evidence type="ECO:0000313" key="8">
    <source>
        <dbReference type="Ensembl" id="ENSEBUP00000000683.1"/>
    </source>
</evidence>
<dbReference type="GeneTree" id="ENSGT00940000163557"/>
<evidence type="ECO:0000256" key="3">
    <source>
        <dbReference type="ARBA" id="ARBA00022729"/>
    </source>
</evidence>
<dbReference type="Gene3D" id="3.40.50.410">
    <property type="entry name" value="von Willebrand factor, type A domain"/>
    <property type="match status" value="2"/>
</dbReference>
<dbReference type="CDD" id="cd01472">
    <property type="entry name" value="vWA_collagen"/>
    <property type="match status" value="1"/>
</dbReference>
<organism evidence="8 9">
    <name type="scientific">Eptatretus burgeri</name>
    <name type="common">Inshore hagfish</name>
    <dbReference type="NCBI Taxonomy" id="7764"/>
    <lineage>
        <taxon>Eukaryota</taxon>
        <taxon>Metazoa</taxon>
        <taxon>Chordata</taxon>
        <taxon>Craniata</taxon>
        <taxon>Vertebrata</taxon>
        <taxon>Cyclostomata</taxon>
        <taxon>Myxini</taxon>
        <taxon>Myxiniformes</taxon>
        <taxon>Myxinidae</taxon>
        <taxon>Eptatretinae</taxon>
        <taxon>Eptatretus</taxon>
    </lineage>
</organism>
<keyword evidence="3" id="KW-0732">Signal</keyword>
<feature type="region of interest" description="Disordered" evidence="6">
    <location>
        <begin position="58"/>
        <end position="111"/>
    </location>
</feature>
<feature type="domain" description="VWFA" evidence="7">
    <location>
        <begin position="1"/>
        <end position="52"/>
    </location>
</feature>
<protein>
    <recommendedName>
        <fullName evidence="7">VWFA domain-containing protein</fullName>
    </recommendedName>
</protein>
<dbReference type="AlphaFoldDB" id="A0A8C4N3E4"/>
<dbReference type="SMART" id="SM00327">
    <property type="entry name" value="VWA"/>
    <property type="match status" value="1"/>
</dbReference>
<dbReference type="FunFam" id="3.40.50.410:FF:000004">
    <property type="entry name" value="collagen alpha-6(VI) chain"/>
    <property type="match status" value="1"/>
</dbReference>
<evidence type="ECO:0000256" key="2">
    <source>
        <dbReference type="ARBA" id="ARBA00022525"/>
    </source>
</evidence>
<proteinExistence type="predicted"/>
<keyword evidence="2" id="KW-0964">Secreted</keyword>
<evidence type="ECO:0000313" key="9">
    <source>
        <dbReference type="Proteomes" id="UP000694388"/>
    </source>
</evidence>
<reference evidence="8" key="1">
    <citation type="submission" date="2025-08" db="UniProtKB">
        <authorList>
            <consortium name="Ensembl"/>
        </authorList>
    </citation>
    <scope>IDENTIFICATION</scope>
</reference>
<dbReference type="PROSITE" id="PS50234">
    <property type="entry name" value="VWFA"/>
    <property type="match status" value="2"/>
</dbReference>
<evidence type="ECO:0000256" key="1">
    <source>
        <dbReference type="ARBA" id="ARBA00004613"/>
    </source>
</evidence>
<keyword evidence="9" id="KW-1185">Reference proteome</keyword>
<sequence>MKAFGVEVFSIGVGEVNYNTLQAIASAPDKKHVTQFIDLSDMQEIITILSDILCPSAVTTEPASPPSPEPVSLPQETSAPVSPPSPEPVSLPQVTTALVSPASPEPATQPEVTASAVKECVAEQKADLVFLLDGSTSVTEDNFMKVLNAVQMIVDSLNIGADKVRVALVQYSGSFFGGKNTLHFNLDQYNNAADLHKAISSVSYMKGFTYTGKALDYTLKNVFEAKARPSVAKVLILITDGNANDIVTIPAKNVKDFGVTVYSIGVGNINLDQLKEIASDPDSEHVFTVENFANLEKILQQLGSSICDEAQV</sequence>
<reference evidence="8" key="2">
    <citation type="submission" date="2025-09" db="UniProtKB">
        <authorList>
            <consortium name="Ensembl"/>
        </authorList>
    </citation>
    <scope>IDENTIFICATION</scope>
</reference>
<dbReference type="PANTHER" id="PTHR24020">
    <property type="entry name" value="COLLAGEN ALPHA"/>
    <property type="match status" value="1"/>
</dbReference>
<dbReference type="Pfam" id="PF00092">
    <property type="entry name" value="VWA"/>
    <property type="match status" value="1"/>
</dbReference>
<feature type="domain" description="VWFA" evidence="7">
    <location>
        <begin position="127"/>
        <end position="302"/>
    </location>
</feature>
<evidence type="ECO:0000256" key="5">
    <source>
        <dbReference type="ARBA" id="ARBA00023180"/>
    </source>
</evidence>
<dbReference type="OMA" id="DINHHER"/>
<comment type="subcellular location">
    <subcellularLocation>
        <location evidence="1">Secreted</location>
    </subcellularLocation>
</comment>
<dbReference type="InterPro" id="IPR050525">
    <property type="entry name" value="ECM_Assembly_Org"/>
</dbReference>
<dbReference type="Proteomes" id="UP000694388">
    <property type="component" value="Unplaced"/>
</dbReference>
<dbReference type="SUPFAM" id="SSF53300">
    <property type="entry name" value="vWA-like"/>
    <property type="match status" value="2"/>
</dbReference>
<name>A0A8C4N3E4_EPTBU</name>
<dbReference type="GO" id="GO:0005576">
    <property type="term" value="C:extracellular region"/>
    <property type="evidence" value="ECO:0007669"/>
    <property type="project" value="UniProtKB-SubCell"/>
</dbReference>